<evidence type="ECO:0000313" key="2">
    <source>
        <dbReference type="Proteomes" id="UP000823786"/>
    </source>
</evidence>
<comment type="caution">
    <text evidence="1">The sequence shown here is derived from an EMBL/GenBank/DDBJ whole genome shotgun (WGS) entry which is preliminary data.</text>
</comment>
<accession>A0ABS4ENK0</accession>
<proteinExistence type="predicted"/>
<gene>
    <name evidence="1" type="ORF">J2Z75_003040</name>
</gene>
<name>A0ABS4ENK0_9HYPH</name>
<protein>
    <submittedName>
        <fullName evidence="1">Uncharacterized protein</fullName>
    </submittedName>
</protein>
<reference evidence="1 2" key="1">
    <citation type="submission" date="2021-03" db="EMBL/GenBank/DDBJ databases">
        <title>Genomic Encyclopedia of Type Strains, Phase IV (KMG-IV): sequencing the most valuable type-strain genomes for metagenomic binning, comparative biology and taxonomic classification.</title>
        <authorList>
            <person name="Goeker M."/>
        </authorList>
    </citation>
    <scope>NUCLEOTIDE SEQUENCE [LARGE SCALE GENOMIC DNA]</scope>
    <source>
        <strain evidence="1 2">DSM 26427</strain>
    </source>
</reference>
<dbReference type="RefSeq" id="WP_209853568.1">
    <property type="nucleotide sequence ID" value="NZ_JAGGJV010000005.1"/>
</dbReference>
<dbReference type="InterPro" id="IPR046597">
    <property type="entry name" value="DUF6656"/>
</dbReference>
<evidence type="ECO:0000313" key="1">
    <source>
        <dbReference type="EMBL" id="MBP1859523.1"/>
    </source>
</evidence>
<keyword evidence="2" id="KW-1185">Reference proteome</keyword>
<dbReference type="Proteomes" id="UP000823786">
    <property type="component" value="Unassembled WGS sequence"/>
</dbReference>
<sequence length="201" mass="23258">MSNLRYFDAAAVKKPAPLPKVAVHTEFLRTGRINRHQQEWSPTEKRYLTHQEVAARTGRKLETAATVTHDRINGFHRSIRFPKLLFHRTLADSPHLGYCHVTAARTKFAKFDDVRWSFYIANFFSDIGDDEHFFEKIKLGYSRMYFAVATEMDAEAGKLTVNRAIHENGLLFRTRDPKEALKNVLLLGARNEQLRKIINSL</sequence>
<dbReference type="EMBL" id="JAGGJV010000005">
    <property type="protein sequence ID" value="MBP1859523.1"/>
    <property type="molecule type" value="Genomic_DNA"/>
</dbReference>
<dbReference type="Pfam" id="PF20361">
    <property type="entry name" value="DUF6656"/>
    <property type="match status" value="1"/>
</dbReference>
<organism evidence="1 2">
    <name type="scientific">Rhizobium herbae</name>
    <dbReference type="NCBI Taxonomy" id="508661"/>
    <lineage>
        <taxon>Bacteria</taxon>
        <taxon>Pseudomonadati</taxon>
        <taxon>Pseudomonadota</taxon>
        <taxon>Alphaproteobacteria</taxon>
        <taxon>Hyphomicrobiales</taxon>
        <taxon>Rhizobiaceae</taxon>
        <taxon>Rhizobium/Agrobacterium group</taxon>
        <taxon>Rhizobium</taxon>
    </lineage>
</organism>